<dbReference type="Proteomes" id="UP000004169">
    <property type="component" value="Unassembled WGS sequence"/>
</dbReference>
<organism evidence="2 3">
    <name type="scientific">Magnetospirillum molischianum DSM 120</name>
    <dbReference type="NCBI Taxonomy" id="1150626"/>
    <lineage>
        <taxon>Bacteria</taxon>
        <taxon>Pseudomonadati</taxon>
        <taxon>Pseudomonadota</taxon>
        <taxon>Alphaproteobacteria</taxon>
        <taxon>Rhodospirillales</taxon>
        <taxon>Rhodospirillaceae</taxon>
        <taxon>Magnetospirillum</taxon>
    </lineage>
</organism>
<protein>
    <submittedName>
        <fullName evidence="2">Putative transcriptional regulator</fullName>
    </submittedName>
</protein>
<dbReference type="CDD" id="cd00093">
    <property type="entry name" value="HTH_XRE"/>
    <property type="match status" value="1"/>
</dbReference>
<dbReference type="OrthoDB" id="9794834at2"/>
<reference evidence="2 3" key="1">
    <citation type="journal article" date="2012" name="J. Bacteriol.">
        <title>Draft Genome Sequence of the Purple Photosynthetic Bacterium Phaeospirillum molischianum DSM120, a Particularly Versatile Bacterium.</title>
        <authorList>
            <person name="Duquesne K."/>
            <person name="Prima V."/>
            <person name="Ji B."/>
            <person name="Rouy Z."/>
            <person name="Medigue C."/>
            <person name="Talla E."/>
            <person name="Sturgis J.N."/>
        </authorList>
    </citation>
    <scope>NUCLEOTIDE SEQUENCE [LARGE SCALE GENOMIC DNA]</scope>
    <source>
        <strain evidence="3">DSM120</strain>
    </source>
</reference>
<dbReference type="AlphaFoldDB" id="H8FWP7"/>
<accession>H8FWP7</accession>
<evidence type="ECO:0000259" key="1">
    <source>
        <dbReference type="Pfam" id="PF06114"/>
    </source>
</evidence>
<comment type="caution">
    <text evidence="2">The sequence shown here is derived from an EMBL/GenBank/DDBJ whole genome shotgun (WGS) entry which is preliminary data.</text>
</comment>
<dbReference type="InterPro" id="IPR052345">
    <property type="entry name" value="Rad_response_metalloprotease"/>
</dbReference>
<dbReference type="InterPro" id="IPR001387">
    <property type="entry name" value="Cro/C1-type_HTH"/>
</dbReference>
<dbReference type="PANTHER" id="PTHR43236:SF1">
    <property type="entry name" value="BLL7220 PROTEIN"/>
    <property type="match status" value="1"/>
</dbReference>
<dbReference type="eggNOG" id="COG1813">
    <property type="taxonomic scope" value="Bacteria"/>
</dbReference>
<proteinExistence type="predicted"/>
<dbReference type="eggNOG" id="COG2856">
    <property type="taxonomic scope" value="Bacteria"/>
</dbReference>
<dbReference type="Pfam" id="PF06114">
    <property type="entry name" value="Peptidase_M78"/>
    <property type="match status" value="1"/>
</dbReference>
<evidence type="ECO:0000313" key="3">
    <source>
        <dbReference type="Proteomes" id="UP000004169"/>
    </source>
</evidence>
<dbReference type="Gene3D" id="1.10.10.2910">
    <property type="match status" value="1"/>
</dbReference>
<dbReference type="EMBL" id="CAHP01000042">
    <property type="protein sequence ID" value="CCG42785.1"/>
    <property type="molecule type" value="Genomic_DNA"/>
</dbReference>
<name>H8FWP7_MAGML</name>
<dbReference type="PANTHER" id="PTHR43236">
    <property type="entry name" value="ANTITOXIN HIGA1"/>
    <property type="match status" value="1"/>
</dbReference>
<dbReference type="RefSeq" id="WP_002730586.1">
    <property type="nucleotide sequence ID" value="NZ_CAHP01000042.1"/>
</dbReference>
<dbReference type="InterPro" id="IPR010359">
    <property type="entry name" value="IrrE_HExxH"/>
</dbReference>
<feature type="domain" description="IrrE N-terminal-like" evidence="1">
    <location>
        <begin position="281"/>
        <end position="378"/>
    </location>
</feature>
<sequence length="470" mass="52904">MTVDELKAVFGADSNGETAEERASTSQTQFVRSQHQLSFYKENATGRKINAKEALRLFGWNTLKHLADKLSTPILENKDEPYRSIQNQLNSLGLELDFVAKKIHWTDESINRFKERRQVSFRDLEKISRTLGLNEDYLGKNINSSEANTLGIRLRKLRSSDSVKFTENTALRLAEAAWTIQKQNEISALYERNRNDPRGDFSPEPDYGDKWHPDYKVGYELAQKARKILGIKEGDPVLSIKEVIEDWLRIPVIQLELHSSFAGATVAAGDHRGIVINVTGENKNPLIRRMTMAHELGHLLWDPDEKLQKITIDGYNLINKDVGETSLDHVERRANAFAIEFLAPGAAIINEFRTAGEGSTGLESIIAKYGIGRMAAGYHLANSSNHQIDADHIKIRNPDFSEWEGRESLAVPLFQPESVPISRRGRFAYCIVCALDNGLISRDTAASLFGCSERELHLAIKTTRDYISPA</sequence>
<keyword evidence="3" id="KW-1185">Reference proteome</keyword>
<evidence type="ECO:0000313" key="2">
    <source>
        <dbReference type="EMBL" id="CCG42785.1"/>
    </source>
</evidence>
<gene>
    <name evidence="2" type="ORF">PHAMO_470036</name>
</gene>
<dbReference type="STRING" id="1150626.PHAMO_470036"/>